<keyword evidence="3" id="KW-1185">Reference proteome</keyword>
<protein>
    <submittedName>
        <fullName evidence="2">Uncharacterized protein</fullName>
    </submittedName>
</protein>
<organism evidence="2 3">
    <name type="scientific">Dentiradicibacter hellwigii</name>
    <dbReference type="NCBI Taxonomy" id="3149053"/>
    <lineage>
        <taxon>Bacteria</taxon>
        <taxon>Pseudomonadati</taxon>
        <taxon>Pseudomonadota</taxon>
        <taxon>Betaproteobacteria</taxon>
        <taxon>Rhodocyclales</taxon>
        <taxon>Rhodocyclaceae</taxon>
        <taxon>Dentiradicibacter</taxon>
    </lineage>
</organism>
<gene>
    <name evidence="2" type="ORF">ABCS64_05920</name>
</gene>
<sequence length="157" mass="16918">MLAGIFLGVAQIVSHRYYSANWASDLLIARLQLDSLGWAFIFTLTARLLGLLVEGSEKRCGRKKPCLITFIDHVIEIVSRRAAGLALAAASTLAGYTIVVALSGAYFHALFFLLFSLYLLSLGEAAVNPLLKGKQSKAFFPALGVMAGLPLDMNLLS</sequence>
<feature type="transmembrane region" description="Helical" evidence="1">
    <location>
        <begin position="82"/>
        <end position="103"/>
    </location>
</feature>
<accession>A0ABV4UFB6</accession>
<dbReference type="EMBL" id="JBEUWX010000002">
    <property type="protein sequence ID" value="MFA9949862.1"/>
    <property type="molecule type" value="Genomic_DNA"/>
</dbReference>
<evidence type="ECO:0000313" key="2">
    <source>
        <dbReference type="EMBL" id="MFA9949862.1"/>
    </source>
</evidence>
<keyword evidence="1" id="KW-1133">Transmembrane helix</keyword>
<dbReference type="RefSeq" id="WP_418890960.1">
    <property type="nucleotide sequence ID" value="NZ_JBEUWX010000002.1"/>
</dbReference>
<name>A0ABV4UFB6_9RHOO</name>
<evidence type="ECO:0000256" key="1">
    <source>
        <dbReference type="SAM" id="Phobius"/>
    </source>
</evidence>
<keyword evidence="1" id="KW-0812">Transmembrane</keyword>
<feature type="transmembrane region" description="Helical" evidence="1">
    <location>
        <begin position="109"/>
        <end position="131"/>
    </location>
</feature>
<dbReference type="Proteomes" id="UP001574673">
    <property type="component" value="Unassembled WGS sequence"/>
</dbReference>
<feature type="transmembrane region" description="Helical" evidence="1">
    <location>
        <begin position="35"/>
        <end position="53"/>
    </location>
</feature>
<keyword evidence="1" id="KW-0472">Membrane</keyword>
<reference evidence="3" key="1">
    <citation type="submission" date="2024-06" db="EMBL/GenBank/DDBJ databases">
        <title>Radixoralia hellwigii gen. nov., sp nov., isolated from a root canal in the human oral cavity.</title>
        <authorList>
            <person name="Bartsch S."/>
            <person name="Wittmer A."/>
            <person name="Schulz A.-K."/>
            <person name="Neumann-Schaal M."/>
            <person name="Wolf J."/>
            <person name="Gronow S."/>
            <person name="Tennert C."/>
            <person name="Haecker G."/>
            <person name="Cieplik F."/>
            <person name="Al-Ahmad A."/>
        </authorList>
    </citation>
    <scope>NUCLEOTIDE SEQUENCE [LARGE SCALE GENOMIC DNA]</scope>
    <source>
        <strain evidence="3">Wk13</strain>
    </source>
</reference>
<evidence type="ECO:0000313" key="3">
    <source>
        <dbReference type="Proteomes" id="UP001574673"/>
    </source>
</evidence>
<proteinExistence type="predicted"/>
<comment type="caution">
    <text evidence="2">The sequence shown here is derived from an EMBL/GenBank/DDBJ whole genome shotgun (WGS) entry which is preliminary data.</text>
</comment>